<accession>A0A162KPD5</accession>
<protein>
    <recommendedName>
        <fullName evidence="1">Rhamnogalacturonase A/B/Epimerase-like pectate lyase domain-containing protein</fullName>
    </recommendedName>
</protein>
<comment type="caution">
    <text evidence="2">The sequence shown here is derived from an EMBL/GenBank/DDBJ whole genome shotgun (WGS) entry which is preliminary data.</text>
</comment>
<proteinExistence type="predicted"/>
<name>A0A162KPD5_9PROT</name>
<evidence type="ECO:0000259" key="1">
    <source>
        <dbReference type="Pfam" id="PF12708"/>
    </source>
</evidence>
<dbReference type="AlphaFoldDB" id="A0A162KPD5"/>
<dbReference type="SUPFAM" id="SSF51126">
    <property type="entry name" value="Pectin lyase-like"/>
    <property type="match status" value="1"/>
</dbReference>
<dbReference type="Proteomes" id="UP000075787">
    <property type="component" value="Unassembled WGS sequence"/>
</dbReference>
<dbReference type="InterPro" id="IPR024535">
    <property type="entry name" value="RHGA/B-epi-like_pectate_lyase"/>
</dbReference>
<dbReference type="InterPro" id="IPR011050">
    <property type="entry name" value="Pectin_lyase_fold/virulence"/>
</dbReference>
<feature type="domain" description="Rhamnogalacturonase A/B/Epimerase-like pectate lyase" evidence="1">
    <location>
        <begin position="78"/>
        <end position="285"/>
    </location>
</feature>
<organism evidence="2 3">
    <name type="scientific">Tistrella mobilis</name>
    <dbReference type="NCBI Taxonomy" id="171437"/>
    <lineage>
        <taxon>Bacteria</taxon>
        <taxon>Pseudomonadati</taxon>
        <taxon>Pseudomonadota</taxon>
        <taxon>Alphaproteobacteria</taxon>
        <taxon>Geminicoccales</taxon>
        <taxon>Geminicoccaceae</taxon>
        <taxon>Tistrella</taxon>
    </lineage>
</organism>
<dbReference type="OrthoDB" id="2505997at2"/>
<dbReference type="Gene3D" id="2.160.20.10">
    <property type="entry name" value="Single-stranded right-handed beta-helix, Pectin lyase-like"/>
    <property type="match status" value="1"/>
</dbReference>
<dbReference type="Pfam" id="PF12708">
    <property type="entry name" value="Pect-lyase_RHGA_epim"/>
    <property type="match status" value="1"/>
</dbReference>
<sequence length="554" mass="57653">MKKVPSMTNTIADLKALAVTSSTMEVEVLGYHGVADGGGGLFAWRAGATATDDGGLWIESTVATGGLWQRIVDSAAPVSVRWWGARGDGSTDDTAAIQAALDAGFSAVHLPTGTYPVSATLTVPAGTIVTGDGSGAFRPANARTTIVKTNGDTAGDAVMETGQSCTIRDLKLQPHNEAAVTYERAVYPSGTGNTSIGLRTGSANTVEDVVSQGFADSALVLGTTTKVMRCHIFRSRRGITTSGSDGMITNSVTMFCHEAGILLTTNYWIVTGCRIEWNATYGIQANGGELTFTANVFDRNGWAALYLNGGWGNVVTGNYFSRNGAGGDGTMGRWNWAIPGHRAYLAPPTPADSCHIKLNYQRDCTITGNRYRAGVDDGGSGAFAPGYVYNIDGNFGATSNVTIFANAGEGGSTGAFGGYALSYPAGSGLFGGTDTADQQLGYGRNVRLGRVATPGTSTPRQPYGLPQAASVDVPIDHAIGGRIKVWTNSWNSSPSYAEITFTRASGTATTATVVIDNVIGTNVSAAAISTDPAVMTVTFPGTRFYNVSHDLHTM</sequence>
<dbReference type="EMBL" id="LPZR01000165">
    <property type="protein sequence ID" value="KYO51789.1"/>
    <property type="molecule type" value="Genomic_DNA"/>
</dbReference>
<evidence type="ECO:0000313" key="3">
    <source>
        <dbReference type="Proteomes" id="UP000075787"/>
    </source>
</evidence>
<gene>
    <name evidence="2" type="ORF">AUP44_07580</name>
</gene>
<evidence type="ECO:0000313" key="2">
    <source>
        <dbReference type="EMBL" id="KYO51789.1"/>
    </source>
</evidence>
<dbReference type="InterPro" id="IPR012334">
    <property type="entry name" value="Pectin_lyas_fold"/>
</dbReference>
<reference evidence="2 3" key="1">
    <citation type="submission" date="2015-12" db="EMBL/GenBank/DDBJ databases">
        <title>Genome sequence of Tistrella mobilis MCCC 1A02139.</title>
        <authorList>
            <person name="Lu L."/>
            <person name="Lai Q."/>
            <person name="Shao Z."/>
            <person name="Qian P."/>
        </authorList>
    </citation>
    <scope>NUCLEOTIDE SEQUENCE [LARGE SCALE GENOMIC DNA]</scope>
    <source>
        <strain evidence="2 3">MCCC 1A02139</strain>
    </source>
</reference>